<dbReference type="PROSITE" id="PS50883">
    <property type="entry name" value="EAL"/>
    <property type="match status" value="1"/>
</dbReference>
<keyword evidence="1" id="KW-0472">Membrane</keyword>
<dbReference type="InterPro" id="IPR043128">
    <property type="entry name" value="Rev_trsase/Diguanyl_cyclase"/>
</dbReference>
<reference evidence="4 5" key="1">
    <citation type="submission" date="2021-03" db="EMBL/GenBank/DDBJ databases">
        <title>Tianweitania aestuarii sp. nov., isolated from a tidal flat.</title>
        <authorList>
            <person name="Park S."/>
            <person name="Yoon J.-H."/>
        </authorList>
    </citation>
    <scope>NUCLEOTIDE SEQUENCE [LARGE SCALE GENOMIC DNA]</scope>
    <source>
        <strain evidence="4 5">BSSL-BM11</strain>
    </source>
</reference>
<accession>A0ABS5RXR3</accession>
<dbReference type="InterPro" id="IPR007892">
    <property type="entry name" value="CHASE4"/>
</dbReference>
<evidence type="ECO:0000313" key="4">
    <source>
        <dbReference type="EMBL" id="MBS9721112.1"/>
    </source>
</evidence>
<dbReference type="SMART" id="SM00267">
    <property type="entry name" value="GGDEF"/>
    <property type="match status" value="1"/>
</dbReference>
<dbReference type="Gene3D" id="3.30.70.270">
    <property type="match status" value="1"/>
</dbReference>
<dbReference type="InterPro" id="IPR001633">
    <property type="entry name" value="EAL_dom"/>
</dbReference>
<dbReference type="Pfam" id="PF05228">
    <property type="entry name" value="CHASE4"/>
    <property type="match status" value="1"/>
</dbReference>
<dbReference type="Pfam" id="PF00563">
    <property type="entry name" value="EAL"/>
    <property type="match status" value="1"/>
</dbReference>
<dbReference type="CDD" id="cd01948">
    <property type="entry name" value="EAL"/>
    <property type="match status" value="1"/>
</dbReference>
<dbReference type="PANTHER" id="PTHR44757:SF2">
    <property type="entry name" value="BIOFILM ARCHITECTURE MAINTENANCE PROTEIN MBAA"/>
    <property type="match status" value="1"/>
</dbReference>
<evidence type="ECO:0000259" key="2">
    <source>
        <dbReference type="PROSITE" id="PS50883"/>
    </source>
</evidence>
<dbReference type="SUPFAM" id="SSF141868">
    <property type="entry name" value="EAL domain-like"/>
    <property type="match status" value="1"/>
</dbReference>
<dbReference type="PANTHER" id="PTHR44757">
    <property type="entry name" value="DIGUANYLATE CYCLASE DGCP"/>
    <property type="match status" value="1"/>
</dbReference>
<name>A0ABS5RXR3_9HYPH</name>
<dbReference type="SUPFAM" id="SSF55073">
    <property type="entry name" value="Nucleotide cyclase"/>
    <property type="match status" value="1"/>
</dbReference>
<feature type="transmembrane region" description="Helical" evidence="1">
    <location>
        <begin position="12"/>
        <end position="34"/>
    </location>
</feature>
<evidence type="ECO:0000313" key="5">
    <source>
        <dbReference type="Proteomes" id="UP001297272"/>
    </source>
</evidence>
<dbReference type="EMBL" id="JAFMNX010000002">
    <property type="protein sequence ID" value="MBS9721112.1"/>
    <property type="molecule type" value="Genomic_DNA"/>
</dbReference>
<dbReference type="InterPro" id="IPR000160">
    <property type="entry name" value="GGDEF_dom"/>
</dbReference>
<feature type="domain" description="GGDEF" evidence="3">
    <location>
        <begin position="324"/>
        <end position="457"/>
    </location>
</feature>
<dbReference type="InterPro" id="IPR035919">
    <property type="entry name" value="EAL_sf"/>
</dbReference>
<organism evidence="4 5">
    <name type="scientific">Tianweitania aestuarii</name>
    <dbReference type="NCBI Taxonomy" id="2814886"/>
    <lineage>
        <taxon>Bacteria</taxon>
        <taxon>Pseudomonadati</taxon>
        <taxon>Pseudomonadota</taxon>
        <taxon>Alphaproteobacteria</taxon>
        <taxon>Hyphomicrobiales</taxon>
        <taxon>Phyllobacteriaceae</taxon>
        <taxon>Tianweitania</taxon>
    </lineage>
</organism>
<dbReference type="InterPro" id="IPR052155">
    <property type="entry name" value="Biofilm_reg_signaling"/>
</dbReference>
<feature type="domain" description="EAL" evidence="2">
    <location>
        <begin position="466"/>
        <end position="716"/>
    </location>
</feature>
<dbReference type="SMART" id="SM00052">
    <property type="entry name" value="EAL"/>
    <property type="match status" value="1"/>
</dbReference>
<feature type="transmembrane region" description="Helical" evidence="1">
    <location>
        <begin position="254"/>
        <end position="274"/>
    </location>
</feature>
<dbReference type="PROSITE" id="PS50887">
    <property type="entry name" value="GGDEF"/>
    <property type="match status" value="1"/>
</dbReference>
<evidence type="ECO:0000256" key="1">
    <source>
        <dbReference type="SAM" id="Phobius"/>
    </source>
</evidence>
<dbReference type="Proteomes" id="UP001297272">
    <property type="component" value="Unassembled WGS sequence"/>
</dbReference>
<dbReference type="RefSeq" id="WP_213984740.1">
    <property type="nucleotide sequence ID" value="NZ_JAFMNX010000002.1"/>
</dbReference>
<protein>
    <submittedName>
        <fullName evidence="4">EAL domain-containing protein</fullName>
    </submittedName>
</protein>
<keyword evidence="5" id="KW-1185">Reference proteome</keyword>
<evidence type="ECO:0000259" key="3">
    <source>
        <dbReference type="PROSITE" id="PS50887"/>
    </source>
</evidence>
<dbReference type="NCBIfam" id="TIGR00254">
    <property type="entry name" value="GGDEF"/>
    <property type="match status" value="1"/>
</dbReference>
<dbReference type="CDD" id="cd01949">
    <property type="entry name" value="GGDEF"/>
    <property type="match status" value="1"/>
</dbReference>
<keyword evidence="1" id="KW-0812">Transmembrane</keyword>
<comment type="caution">
    <text evidence="4">The sequence shown here is derived from an EMBL/GenBank/DDBJ whole genome shotgun (WGS) entry which is preliminary data.</text>
</comment>
<dbReference type="Pfam" id="PF00990">
    <property type="entry name" value="GGDEF"/>
    <property type="match status" value="1"/>
</dbReference>
<proteinExistence type="predicted"/>
<sequence>MPARKRVALQIRTIIVAVVASVAALAAFGFYAGARVDQDAIDRQNYLAFNALAAERADFQRQQQVATATPEAWIFSRSNNQAWLDRNLGTRLSTDFGHDRVYIVDGSDEIIYGMENGIRLEPNQIHLADAIRSSIDRAQSSVLDPAVDPRQTTADTILIGKMPAMISIVSLLPSSTPFHPSITARFLHVSVKFLDAELIGRMGEQFRLSNSHFEQVSEPQEDQSRIPVMSADNTLLGYIAWDPVRPASRLLGDLMPALTAVSVLIALVLAFLLYRFRRATLQLQTSEAHAQHLAFHDALTDLPNRSLFEERLRLALQKQQGKTTKTALLYLDLDHFKHINDTLGHPAGDNLVRQVARRLETVVRRSDTVARLGGDEFGIVLESVQDVCTVHRAAERVVAALARPFDLQGEIVHIGASVGVVIAPDAGTDAEDLRRKADIALYEAKNNGRNRFQMFTKGMDELLARRGRIESELRIALRTGEGLALMFQPIMAADGQTILGAEALTRWHHPVQGAISTAQFVAIAEQRGLIAELGSWVARSAIAFLATSNLPWVAINVSPSELRDPSFADHLLALLAEHGVEPGRLQVEITEGVLLEGKRTVTKVLQTLHEAGVTIALDDFGTGYSSLGYLRRHTIDKLKIDRTFIRELGRAPEDDAIVKAVIDLARSLKLKVTAEGVETGTQFRRVVDLGCLELQGFLFSEAVPAADLRRMFDEPAHKLTTTSFA</sequence>
<gene>
    <name evidence="4" type="ORF">JYU29_10480</name>
</gene>
<keyword evidence="1" id="KW-1133">Transmembrane helix</keyword>
<dbReference type="Gene3D" id="3.20.20.450">
    <property type="entry name" value="EAL domain"/>
    <property type="match status" value="1"/>
</dbReference>
<dbReference type="InterPro" id="IPR029787">
    <property type="entry name" value="Nucleotide_cyclase"/>
</dbReference>